<feature type="transmembrane region" description="Helical" evidence="2">
    <location>
        <begin position="83"/>
        <end position="100"/>
    </location>
</feature>
<dbReference type="RefSeq" id="WP_167112444.1">
    <property type="nucleotide sequence ID" value="NZ_JAANOU010000001.1"/>
</dbReference>
<evidence type="ECO:0000313" key="4">
    <source>
        <dbReference type="Proteomes" id="UP000754495"/>
    </source>
</evidence>
<keyword evidence="2" id="KW-1133">Transmembrane helix</keyword>
<dbReference type="EMBL" id="JAANOU010000001">
    <property type="protein sequence ID" value="NIH79327.1"/>
    <property type="molecule type" value="Genomic_DNA"/>
</dbReference>
<feature type="compositionally biased region" description="Acidic residues" evidence="1">
    <location>
        <begin position="174"/>
        <end position="183"/>
    </location>
</feature>
<organism evidence="3 4">
    <name type="scientific">Amycolatopsis viridis</name>
    <dbReference type="NCBI Taxonomy" id="185678"/>
    <lineage>
        <taxon>Bacteria</taxon>
        <taxon>Bacillati</taxon>
        <taxon>Actinomycetota</taxon>
        <taxon>Actinomycetes</taxon>
        <taxon>Pseudonocardiales</taxon>
        <taxon>Pseudonocardiaceae</taxon>
        <taxon>Amycolatopsis</taxon>
    </lineage>
</organism>
<evidence type="ECO:0000313" key="3">
    <source>
        <dbReference type="EMBL" id="NIH79327.1"/>
    </source>
</evidence>
<feature type="transmembrane region" description="Helical" evidence="2">
    <location>
        <begin position="58"/>
        <end position="76"/>
    </location>
</feature>
<evidence type="ECO:0000256" key="1">
    <source>
        <dbReference type="SAM" id="MobiDB-lite"/>
    </source>
</evidence>
<protein>
    <recommendedName>
        <fullName evidence="5">Trp biosynthesis-associated membrane protein</fullName>
    </recommendedName>
</protein>
<keyword evidence="2" id="KW-0472">Membrane</keyword>
<feature type="transmembrane region" description="Helical" evidence="2">
    <location>
        <begin position="120"/>
        <end position="138"/>
    </location>
</feature>
<evidence type="ECO:0008006" key="5">
    <source>
        <dbReference type="Google" id="ProtNLM"/>
    </source>
</evidence>
<dbReference type="Pfam" id="PF09534">
    <property type="entry name" value="Trp_oprn_chp"/>
    <property type="match status" value="1"/>
</dbReference>
<proteinExistence type="predicted"/>
<gene>
    <name evidence="3" type="ORF">FHX46_001857</name>
</gene>
<keyword evidence="2" id="KW-0812">Transmembrane</keyword>
<sequence>MTPPASSRRPLWIVAVALLLAAAALWGSSRLVWSAELRDAGVRGTVLEEHTGAQISGALVPLAVLALAGVAGLVAASGWLRRVLGVVVALAGVAAGWIAVDGWRFGGFPAGAPAGQIFAGRGLALLAGILMLVAGLIAGKGAGRMAKLGARYQAPAGRKKAAKDPDTELWEALSEGEDPTTER</sequence>
<comment type="caution">
    <text evidence="3">The sequence shown here is derived from an EMBL/GenBank/DDBJ whole genome shotgun (WGS) entry which is preliminary data.</text>
</comment>
<accession>A0ABX0STS5</accession>
<feature type="region of interest" description="Disordered" evidence="1">
    <location>
        <begin position="152"/>
        <end position="183"/>
    </location>
</feature>
<name>A0ABX0STS5_9PSEU</name>
<dbReference type="InterPro" id="IPR019051">
    <property type="entry name" value="Trp_biosyn_TM_oprn/chp"/>
</dbReference>
<dbReference type="Proteomes" id="UP000754495">
    <property type="component" value="Unassembled WGS sequence"/>
</dbReference>
<evidence type="ECO:0000256" key="2">
    <source>
        <dbReference type="SAM" id="Phobius"/>
    </source>
</evidence>
<reference evidence="3 4" key="1">
    <citation type="submission" date="2020-03" db="EMBL/GenBank/DDBJ databases">
        <title>Sequencing the genomes of 1000 actinobacteria strains.</title>
        <authorList>
            <person name="Klenk H.-P."/>
        </authorList>
    </citation>
    <scope>NUCLEOTIDE SEQUENCE [LARGE SCALE GENOMIC DNA]</scope>
    <source>
        <strain evidence="3 4">DSM 45668</strain>
    </source>
</reference>
<keyword evidence="4" id="KW-1185">Reference proteome</keyword>